<dbReference type="InterPro" id="IPR049244">
    <property type="entry name" value="DUF6879"/>
</dbReference>
<gene>
    <name evidence="2" type="ORF">DR950_09140</name>
</gene>
<dbReference type="RefSeq" id="WP_117486631.1">
    <property type="nucleotide sequence ID" value="NZ_QVIG01000001.1"/>
</dbReference>
<dbReference type="EMBL" id="QVIG01000001">
    <property type="protein sequence ID" value="RGD57932.1"/>
    <property type="molecule type" value="Genomic_DNA"/>
</dbReference>
<evidence type="ECO:0000313" key="3">
    <source>
        <dbReference type="Proteomes" id="UP000263377"/>
    </source>
</evidence>
<dbReference type="Proteomes" id="UP000263377">
    <property type="component" value="Unassembled WGS sequence"/>
</dbReference>
<feature type="domain" description="DUF6879" evidence="1">
    <location>
        <begin position="7"/>
        <end position="173"/>
    </location>
</feature>
<proteinExistence type="predicted"/>
<reference evidence="2 3" key="1">
    <citation type="submission" date="2018-08" db="EMBL/GenBank/DDBJ databases">
        <title>Diversity &amp; Physiological Properties of Lignin-Decomposing Actinobacteria from Soil.</title>
        <authorList>
            <person name="Roh S.G."/>
            <person name="Kim S.B."/>
        </authorList>
    </citation>
    <scope>NUCLEOTIDE SEQUENCE [LARGE SCALE GENOMIC DNA]</scope>
    <source>
        <strain evidence="2 3">MMS17-GH009</strain>
    </source>
</reference>
<organism evidence="2 3">
    <name type="scientific">Kitasatospora xanthocidica</name>
    <dbReference type="NCBI Taxonomy" id="83382"/>
    <lineage>
        <taxon>Bacteria</taxon>
        <taxon>Bacillati</taxon>
        <taxon>Actinomycetota</taxon>
        <taxon>Actinomycetes</taxon>
        <taxon>Kitasatosporales</taxon>
        <taxon>Streptomycetaceae</taxon>
        <taxon>Kitasatospora</taxon>
    </lineage>
</organism>
<evidence type="ECO:0000259" key="1">
    <source>
        <dbReference type="Pfam" id="PF21806"/>
    </source>
</evidence>
<accession>A0A372ZR11</accession>
<name>A0A372ZR11_9ACTN</name>
<dbReference type="Pfam" id="PF21806">
    <property type="entry name" value="DUF6879"/>
    <property type="match status" value="1"/>
</dbReference>
<keyword evidence="3" id="KW-1185">Reference proteome</keyword>
<dbReference type="AlphaFoldDB" id="A0A372ZR11"/>
<sequence>MRQSVPSFVEMLNSARSTAVHLELRDQYSVAEEATELAKWHRGEAVDVDPDSEYWSGWSDLVRRTVARGVQVRRARVVSVPVTDYVRYERHITSVNLAIGEQVRWLPRSEASGLALPGNDFWLVDGRAVRFNLFDGPGAALDPQYSEDPVVVGLCANAFEAVWERGVEHEKFAV</sequence>
<comment type="caution">
    <text evidence="2">The sequence shown here is derived from an EMBL/GenBank/DDBJ whole genome shotgun (WGS) entry which is preliminary data.</text>
</comment>
<evidence type="ECO:0000313" key="2">
    <source>
        <dbReference type="EMBL" id="RGD57932.1"/>
    </source>
</evidence>
<protein>
    <recommendedName>
        <fullName evidence="1">DUF6879 domain-containing protein</fullName>
    </recommendedName>
</protein>